<proteinExistence type="predicted"/>
<gene>
    <name evidence="1" type="ORF">BE08_12225</name>
</gene>
<evidence type="ECO:0000313" key="2">
    <source>
        <dbReference type="Proteomes" id="UP000075420"/>
    </source>
</evidence>
<sequence>MAKLHFELGEREARDVRTALSIRLVGMREELVHTDDREYRADLKAAIERLEVVLRRLDAILAELTPAP</sequence>
<protein>
    <submittedName>
        <fullName evidence="1">Uncharacterized protein</fullName>
    </submittedName>
</protein>
<dbReference type="EMBL" id="JELY01002402">
    <property type="protein sequence ID" value="KYF52691.1"/>
    <property type="molecule type" value="Genomic_DNA"/>
</dbReference>
<evidence type="ECO:0000313" key="1">
    <source>
        <dbReference type="EMBL" id="KYF52691.1"/>
    </source>
</evidence>
<dbReference type="Proteomes" id="UP000075420">
    <property type="component" value="Unassembled WGS sequence"/>
</dbReference>
<reference evidence="1 2" key="1">
    <citation type="submission" date="2014-02" db="EMBL/GenBank/DDBJ databases">
        <title>The small core and large imbalanced accessory genome model reveals a collaborative survival strategy of Sorangium cellulosum strains in nature.</title>
        <authorList>
            <person name="Han K."/>
            <person name="Peng R."/>
            <person name="Blom J."/>
            <person name="Li Y.-Z."/>
        </authorList>
    </citation>
    <scope>NUCLEOTIDE SEQUENCE [LARGE SCALE GENOMIC DNA]</scope>
    <source>
        <strain evidence="1 2">So0157-25</strain>
    </source>
</reference>
<dbReference type="AlphaFoldDB" id="A0A150PAR8"/>
<comment type="caution">
    <text evidence="1">The sequence shown here is derived from an EMBL/GenBank/DDBJ whole genome shotgun (WGS) entry which is preliminary data.</text>
</comment>
<name>A0A150PAR8_SORCE</name>
<accession>A0A150PAR8</accession>
<organism evidence="1 2">
    <name type="scientific">Sorangium cellulosum</name>
    <name type="common">Polyangium cellulosum</name>
    <dbReference type="NCBI Taxonomy" id="56"/>
    <lineage>
        <taxon>Bacteria</taxon>
        <taxon>Pseudomonadati</taxon>
        <taxon>Myxococcota</taxon>
        <taxon>Polyangia</taxon>
        <taxon>Polyangiales</taxon>
        <taxon>Polyangiaceae</taxon>
        <taxon>Sorangium</taxon>
    </lineage>
</organism>